<dbReference type="RefSeq" id="WP_102965514.1">
    <property type="nucleotide sequence ID" value="NZ_POSK01000002.1"/>
</dbReference>
<proteinExistence type="predicted"/>
<dbReference type="OrthoDB" id="9145918at2"/>
<protein>
    <submittedName>
        <fullName evidence="1">Uncharacterized protein</fullName>
    </submittedName>
</protein>
<dbReference type="Proteomes" id="UP000236449">
    <property type="component" value="Unassembled WGS sequence"/>
</dbReference>
<dbReference type="EMBL" id="POSK01000002">
    <property type="protein sequence ID" value="PNI06243.1"/>
    <property type="molecule type" value="Genomic_DNA"/>
</dbReference>
<gene>
    <name evidence="1" type="ORF">C1N32_04385</name>
</gene>
<evidence type="ECO:0000313" key="2">
    <source>
        <dbReference type="Proteomes" id="UP000236449"/>
    </source>
</evidence>
<accession>A0A2J8I6T8</accession>
<name>A0A2J8I6T8_VIBDI</name>
<dbReference type="AlphaFoldDB" id="A0A2J8I6T8"/>
<organism evidence="1 2">
    <name type="scientific">Vibrio diazotrophicus</name>
    <dbReference type="NCBI Taxonomy" id="685"/>
    <lineage>
        <taxon>Bacteria</taxon>
        <taxon>Pseudomonadati</taxon>
        <taxon>Pseudomonadota</taxon>
        <taxon>Gammaproteobacteria</taxon>
        <taxon>Vibrionales</taxon>
        <taxon>Vibrionaceae</taxon>
        <taxon>Vibrio</taxon>
    </lineage>
</organism>
<sequence>MIFKSQVTDLEIKHEWFEFIDKLTELPNQIKLGNTVEQLTLLGNSSDLRSELQTLEQLLLDENSFNVNYEKFRLYMGYSKIKSAEIRKRGNVVRLLLIHFAMKGICSLSANFKLSLKNQNNFDTLLSYKNFYPESILYIMFLSTEARQKNYYEFLNLELFEAAKKVHKNSDLNAMYKTVNSNSNMLSRIFLTHGISNLKDLELDHIISFHNDYVNLQNTNNYSIKFLLETIGSYTGKNIHKKYEEAINSKQLLPLKKKCNDNLKNISDDKVIFRGDTNKAIQYIGPILNPNVCVKAVEYVEIPRVRKKDLVDYGYWYREGGQNFEFSPENYSIDSEWIVAQKDYVSKQKQEASSKKTANGRLSLLNIYLFDYLPAYFSQGISGELEFPKIPSLFYQGIYVYRSAIFEKEFDLPYNFQYPVDIETFILDMTKAAQLDSTADNNVGRDTLNEFTSFFEHLKDLDSSDPHYKKYAIPSNPLKDFSRKKVGRRPTKSRKELFNIQYWMKFRIFLKTVTREILDINLKALMDGVSVNSSCVRKNMSIKTENDTIEVLDIDLSCLGMKNFRINRKQVKIINYQPWVTLLIMSYSGIRAANAHWMDTEFDVLINQEDLEKNCDLYEIVVNTDKAKTKSFSTHVTREVFELLLLTREVRSLNESKGFDKPQYYQGNPETKWGKFLPLLQITTIHNKEPKLYLDTVIGLFESFLVDNNIEFNSILRYTPLRYLRSSFESIIEGGGVLSKELTIGYIKYSDDEEPVPFTPVVLKALQTPHSLRVQLDSVLSPIVGEQTMSKLMTGQTEEMVGFYTKIFRDDASQDFLNNVVAIAKKAMVLSIKETEINEDDFKENLENGSAISKYNCQSITTRHIDGIEGETGLNVLRFAAVSNLVFNRTHICPVGNVCPKSIIQEIGEKNCSICPYTVTTNNHLVPIAAQIRKLGDDIKDVIDVIKRDAINNAERESLLDKKDSLVLEAGNWLARIYAAKRSDEIIYISKEGREELLKHKPSPAKSGDMSQHFLARLQEVEGVEMVQSTRLSQQAKHITRRIELMVKNDDLKGLVNLSDVDHALSFFRTVSDIHGLSQDQQLELLGGKEVINLPRLGVSI</sequence>
<reference evidence="1 2" key="1">
    <citation type="submission" date="2018-01" db="EMBL/GenBank/DDBJ databases">
        <title>Draft genome sequences of six Vibrio diazotrophicus strains isolated from deep-sea sediments of the Baltic Sea.</title>
        <authorList>
            <person name="Castillo D."/>
            <person name="Vandieken V."/>
            <person name="Chiang O."/>
            <person name="Middelboe M."/>
        </authorList>
    </citation>
    <scope>NUCLEOTIDE SEQUENCE [LARGE SCALE GENOMIC DNA]</scope>
    <source>
        <strain evidence="1 2">60.27F</strain>
    </source>
</reference>
<comment type="caution">
    <text evidence="1">The sequence shown here is derived from an EMBL/GenBank/DDBJ whole genome shotgun (WGS) entry which is preliminary data.</text>
</comment>
<evidence type="ECO:0000313" key="1">
    <source>
        <dbReference type="EMBL" id="PNI06243.1"/>
    </source>
</evidence>